<evidence type="ECO:0000313" key="2">
    <source>
        <dbReference type="EMBL" id="CAH3192692.1"/>
    </source>
</evidence>
<accession>A0ABN8SM92</accession>
<evidence type="ECO:0000256" key="1">
    <source>
        <dbReference type="SAM" id="MobiDB-lite"/>
    </source>
</evidence>
<dbReference type="Proteomes" id="UP001159427">
    <property type="component" value="Unassembled WGS sequence"/>
</dbReference>
<proteinExistence type="predicted"/>
<protein>
    <submittedName>
        <fullName evidence="2">Uncharacterized protein</fullName>
    </submittedName>
</protein>
<dbReference type="EMBL" id="CALNXI010003260">
    <property type="protein sequence ID" value="CAH3192692.1"/>
    <property type="molecule type" value="Genomic_DNA"/>
</dbReference>
<comment type="caution">
    <text evidence="2">The sequence shown here is derived from an EMBL/GenBank/DDBJ whole genome shotgun (WGS) entry which is preliminary data.</text>
</comment>
<reference evidence="2 3" key="1">
    <citation type="submission" date="2022-05" db="EMBL/GenBank/DDBJ databases">
        <authorList>
            <consortium name="Genoscope - CEA"/>
            <person name="William W."/>
        </authorList>
    </citation>
    <scope>NUCLEOTIDE SEQUENCE [LARGE SCALE GENOMIC DNA]</scope>
</reference>
<name>A0ABN8SM92_9CNID</name>
<organism evidence="2 3">
    <name type="scientific">Porites evermanni</name>
    <dbReference type="NCBI Taxonomy" id="104178"/>
    <lineage>
        <taxon>Eukaryota</taxon>
        <taxon>Metazoa</taxon>
        <taxon>Cnidaria</taxon>
        <taxon>Anthozoa</taxon>
        <taxon>Hexacorallia</taxon>
        <taxon>Scleractinia</taxon>
        <taxon>Fungiina</taxon>
        <taxon>Poritidae</taxon>
        <taxon>Porites</taxon>
    </lineage>
</organism>
<keyword evidence="3" id="KW-1185">Reference proteome</keyword>
<evidence type="ECO:0000313" key="3">
    <source>
        <dbReference type="Proteomes" id="UP001159427"/>
    </source>
</evidence>
<sequence length="102" mass="11756">MADRRKKSWGTFKNEMKAKRPKTGDGGGKKKEKGNIFERQELVVQSHSVLHVKVGDLGTRLGPREFVQYDEEELSIEGIKASCEKHFSPSLERYCWFSHDVM</sequence>
<gene>
    <name evidence="2" type="ORF">PEVE_00024388</name>
</gene>
<feature type="region of interest" description="Disordered" evidence="1">
    <location>
        <begin position="1"/>
        <end position="34"/>
    </location>
</feature>